<dbReference type="STRING" id="1231623.Tasa_047_005"/>
<feature type="active site" description="Proton acceptor" evidence="4">
    <location>
        <position position="97"/>
    </location>
</feature>
<dbReference type="RefSeq" id="WP_084712342.1">
    <property type="nucleotide sequence ID" value="NZ_BALE01000047.1"/>
</dbReference>
<organism evidence="5 6">
    <name type="scientific">Tanticharoenia sakaeratensis NBRC 103193</name>
    <dbReference type="NCBI Taxonomy" id="1231623"/>
    <lineage>
        <taxon>Bacteria</taxon>
        <taxon>Pseudomonadati</taxon>
        <taxon>Pseudomonadota</taxon>
        <taxon>Alphaproteobacteria</taxon>
        <taxon>Acetobacterales</taxon>
        <taxon>Acetobacteraceae</taxon>
        <taxon>Tanticharoenia</taxon>
    </lineage>
</organism>
<comment type="similarity">
    <text evidence="4">Belongs to the Maf family.</text>
</comment>
<keyword evidence="2 4" id="KW-0378">Hydrolase</keyword>
<dbReference type="GO" id="GO:0009117">
    <property type="term" value="P:nucleotide metabolic process"/>
    <property type="evidence" value="ECO:0007669"/>
    <property type="project" value="UniProtKB-KW"/>
</dbReference>
<dbReference type="InterPro" id="IPR029001">
    <property type="entry name" value="ITPase-like_fam"/>
</dbReference>
<comment type="function">
    <text evidence="4">Nucleoside triphosphate pyrophosphatase. May have a dual role in cell division arrest and in preventing the incorporation of modified nucleotides into cellular nucleic acids.</text>
</comment>
<keyword evidence="4" id="KW-0963">Cytoplasm</keyword>
<evidence type="ECO:0000313" key="5">
    <source>
        <dbReference type="EMBL" id="GAN55360.1"/>
    </source>
</evidence>
<evidence type="ECO:0000256" key="4">
    <source>
        <dbReference type="HAMAP-Rule" id="MF_00528"/>
    </source>
</evidence>
<comment type="cofactor">
    <cofactor evidence="1 4">
        <name>a divalent metal cation</name>
        <dbReference type="ChEBI" id="CHEBI:60240"/>
    </cofactor>
</comment>
<comment type="subcellular location">
    <subcellularLocation>
        <location evidence="4">Cytoplasm</location>
    </subcellularLocation>
</comment>
<keyword evidence="6" id="KW-1185">Reference proteome</keyword>
<dbReference type="EC" id="3.6.1.9" evidence="4"/>
<sequence>MTRVPPPDAADRPHTAITAETDLILASGSTIRQTLLRNAGLTIAIHPAPVDEDAIKRAHGTPDVTADHTDRLALTLAHAKAAAIAARHPDALTIGCDQILRCGQTLFDKPRSRAEARTHLDMLRGHAHQLHTAIVLHHGPDILWQHVERPTLHMRDVSAAFLDAYCEMEGETMLTTVGAYRLEGPGIQLFERIDGDHTAILGLPLLPLLGILRTIGKLPR</sequence>
<dbReference type="EMBL" id="BALE01000047">
    <property type="protein sequence ID" value="GAN55360.1"/>
    <property type="molecule type" value="Genomic_DNA"/>
</dbReference>
<dbReference type="HAMAP" id="MF_00528">
    <property type="entry name" value="Maf"/>
    <property type="match status" value="1"/>
</dbReference>
<comment type="catalytic activity">
    <reaction evidence="4">
        <text>a ribonucleoside 5'-triphosphate + H2O = a ribonucleoside 5'-phosphate + diphosphate + H(+)</text>
        <dbReference type="Rhea" id="RHEA:23996"/>
        <dbReference type="ChEBI" id="CHEBI:15377"/>
        <dbReference type="ChEBI" id="CHEBI:15378"/>
        <dbReference type="ChEBI" id="CHEBI:33019"/>
        <dbReference type="ChEBI" id="CHEBI:58043"/>
        <dbReference type="ChEBI" id="CHEBI:61557"/>
        <dbReference type="EC" id="3.6.1.9"/>
    </reaction>
</comment>
<gene>
    <name evidence="5" type="ORF">Tasa_047_005</name>
</gene>
<dbReference type="Pfam" id="PF02545">
    <property type="entry name" value="Maf"/>
    <property type="match status" value="1"/>
</dbReference>
<dbReference type="PANTHER" id="PTHR43213:SF5">
    <property type="entry name" value="BIFUNCTIONAL DTTP_UTP PYROPHOSPHATASE_METHYLTRANSFERASE PROTEIN-RELATED"/>
    <property type="match status" value="1"/>
</dbReference>
<reference evidence="5 6" key="1">
    <citation type="submission" date="2012-10" db="EMBL/GenBank/DDBJ databases">
        <title>Genome sequencing of Tanticharoenia sakaeratensis NBRC 103193.</title>
        <authorList>
            <person name="Azuma Y."/>
            <person name="Hadano H."/>
            <person name="Hirakawa H."/>
            <person name="Matsushita K."/>
        </authorList>
    </citation>
    <scope>NUCLEOTIDE SEQUENCE [LARGE SCALE GENOMIC DNA]</scope>
    <source>
        <strain evidence="5 6">NBRC 103193</strain>
    </source>
</reference>
<dbReference type="PANTHER" id="PTHR43213">
    <property type="entry name" value="BIFUNCTIONAL DTTP/UTP PYROPHOSPHATASE/METHYLTRANSFERASE PROTEIN-RELATED"/>
    <property type="match status" value="1"/>
</dbReference>
<evidence type="ECO:0000313" key="6">
    <source>
        <dbReference type="Proteomes" id="UP000032679"/>
    </source>
</evidence>
<accession>A0A0D6MPQ3</accession>
<dbReference type="Proteomes" id="UP000032679">
    <property type="component" value="Unassembled WGS sequence"/>
</dbReference>
<evidence type="ECO:0000256" key="1">
    <source>
        <dbReference type="ARBA" id="ARBA00001968"/>
    </source>
</evidence>
<evidence type="ECO:0000256" key="3">
    <source>
        <dbReference type="ARBA" id="ARBA00023080"/>
    </source>
</evidence>
<dbReference type="PIRSF" id="PIRSF006305">
    <property type="entry name" value="Maf"/>
    <property type="match status" value="1"/>
</dbReference>
<dbReference type="GO" id="GO:0047429">
    <property type="term" value="F:nucleoside triphosphate diphosphatase activity"/>
    <property type="evidence" value="ECO:0007669"/>
    <property type="project" value="UniProtKB-EC"/>
</dbReference>
<dbReference type="OrthoDB" id="9813962at2"/>
<dbReference type="InterPro" id="IPR003697">
    <property type="entry name" value="Maf-like"/>
</dbReference>
<evidence type="ECO:0000256" key="2">
    <source>
        <dbReference type="ARBA" id="ARBA00022801"/>
    </source>
</evidence>
<protein>
    <recommendedName>
        <fullName evidence="4">Nucleoside triphosphate pyrophosphatase</fullName>
        <ecNumber evidence="4">3.6.1.9</ecNumber>
    </recommendedName>
    <alternativeName>
        <fullName evidence="4">Nucleotide pyrophosphatase</fullName>
        <shortName evidence="4">Nucleotide PPase</shortName>
    </alternativeName>
</protein>
<proteinExistence type="inferred from homology"/>
<keyword evidence="3 4" id="KW-0546">Nucleotide metabolism</keyword>
<dbReference type="Gene3D" id="3.90.950.10">
    <property type="match status" value="1"/>
</dbReference>
<comment type="catalytic activity">
    <reaction evidence="4">
        <text>a 2'-deoxyribonucleoside 5'-triphosphate + H2O = a 2'-deoxyribonucleoside 5'-phosphate + diphosphate + H(+)</text>
        <dbReference type="Rhea" id="RHEA:44644"/>
        <dbReference type="ChEBI" id="CHEBI:15377"/>
        <dbReference type="ChEBI" id="CHEBI:15378"/>
        <dbReference type="ChEBI" id="CHEBI:33019"/>
        <dbReference type="ChEBI" id="CHEBI:61560"/>
        <dbReference type="ChEBI" id="CHEBI:65317"/>
        <dbReference type="EC" id="3.6.1.9"/>
    </reaction>
</comment>
<comment type="caution">
    <text evidence="5">The sequence shown here is derived from an EMBL/GenBank/DDBJ whole genome shotgun (WGS) entry which is preliminary data.</text>
</comment>
<dbReference type="GO" id="GO:0005737">
    <property type="term" value="C:cytoplasm"/>
    <property type="evidence" value="ECO:0007669"/>
    <property type="project" value="UniProtKB-SubCell"/>
</dbReference>
<dbReference type="SUPFAM" id="SSF52972">
    <property type="entry name" value="ITPase-like"/>
    <property type="match status" value="1"/>
</dbReference>
<name>A0A0D6MPQ3_9PROT</name>
<comment type="caution">
    <text evidence="4">Lacks conserved residue(s) required for the propagation of feature annotation.</text>
</comment>
<dbReference type="AlphaFoldDB" id="A0A0D6MPQ3"/>